<keyword evidence="3" id="KW-0285">Flavoprotein</keyword>
<dbReference type="PRINTS" id="PR00420">
    <property type="entry name" value="RNGMNOXGNASE"/>
</dbReference>
<keyword evidence="5 7" id="KW-0560">Oxidoreductase</keyword>
<evidence type="ECO:0000256" key="3">
    <source>
        <dbReference type="ARBA" id="ARBA00022630"/>
    </source>
</evidence>
<organism evidence="7 8">
    <name type="scientific">Trueperella abortisuis</name>
    <dbReference type="NCBI Taxonomy" id="445930"/>
    <lineage>
        <taxon>Bacteria</taxon>
        <taxon>Bacillati</taxon>
        <taxon>Actinomycetota</taxon>
        <taxon>Actinomycetes</taxon>
        <taxon>Actinomycetales</taxon>
        <taxon>Actinomycetaceae</taxon>
        <taxon>Trueperella</taxon>
    </lineage>
</organism>
<name>A0ABT9PHE0_9ACTO</name>
<dbReference type="Pfam" id="PF01494">
    <property type="entry name" value="FAD_binding_3"/>
    <property type="match status" value="1"/>
</dbReference>
<dbReference type="InterPro" id="IPR036188">
    <property type="entry name" value="FAD/NAD-bd_sf"/>
</dbReference>
<dbReference type="PANTHER" id="PTHR43624">
    <property type="entry name" value="ELECTRON TRANSFER FLAVOPROTEIN-QUINONE OXIDOREDUCTASE YDIS-RELATED"/>
    <property type="match status" value="1"/>
</dbReference>
<dbReference type="EC" id="1.5.5.-" evidence="7"/>
<dbReference type="Gene3D" id="3.50.50.60">
    <property type="entry name" value="FAD/NAD(P)-binding domain"/>
    <property type="match status" value="1"/>
</dbReference>
<dbReference type="InterPro" id="IPR039651">
    <property type="entry name" value="FixC-like"/>
</dbReference>
<evidence type="ECO:0000256" key="4">
    <source>
        <dbReference type="ARBA" id="ARBA00022827"/>
    </source>
</evidence>
<dbReference type="Proteomes" id="UP001230145">
    <property type="component" value="Unassembled WGS sequence"/>
</dbReference>
<comment type="caution">
    <text evidence="7">The sequence shown here is derived from an EMBL/GenBank/DDBJ whole genome shotgun (WGS) entry which is preliminary data.</text>
</comment>
<protein>
    <submittedName>
        <fullName evidence="7">Electron transfer flavoprotein-quinone oxidoreductase</fullName>
        <ecNumber evidence="7">1.5.5.-</ecNumber>
    </submittedName>
</protein>
<evidence type="ECO:0000256" key="5">
    <source>
        <dbReference type="ARBA" id="ARBA00023002"/>
    </source>
</evidence>
<evidence type="ECO:0000256" key="2">
    <source>
        <dbReference type="ARBA" id="ARBA00006796"/>
    </source>
</evidence>
<dbReference type="GO" id="GO:0016491">
    <property type="term" value="F:oxidoreductase activity"/>
    <property type="evidence" value="ECO:0007669"/>
    <property type="project" value="UniProtKB-KW"/>
</dbReference>
<sequence>MDYDFDVIVVGAGVAGSVAATALARQGHEVLLVERGTEPGAKNLSGGVFYSRVMDEVFPGFAQAAPVERVITRNTLSFLNAASAVNIDYWDQRLASPVNAVSVLRAHLDPWLAEQAEEAGVSLISGVKVDRLLRGDTHFYGIEAAGEEMTAKVIIAADGVNSFLAQGAGVRAKQPTKNLGLGIKSVIQIGEDAVRERFNLTGSEGAAYALVGDATMGVPGGGFMYTNRDSVSIGVVLMLERLTASGLTSSDIHDHLLSHPFLAPFLEGGELLEYGCHLVAEGGQAMQEGIVHDGLILIGDAAGFTLNTGLTVRGMDLAAGSALAASKAVHAALEAGDYSRLALQAYVDEYEATFVGKDMHTYRHAPGFLENAPLMFGPAGRLAAEVFYGVYNHDLRPRRHIAKVALDAMRGSGVRMSELVTTSLRALRAL</sequence>
<comment type="similarity">
    <text evidence="2">Belongs to the ETF-QO/FixC family.</text>
</comment>
<evidence type="ECO:0000256" key="1">
    <source>
        <dbReference type="ARBA" id="ARBA00001974"/>
    </source>
</evidence>
<evidence type="ECO:0000259" key="6">
    <source>
        <dbReference type="Pfam" id="PF01494"/>
    </source>
</evidence>
<dbReference type="PANTHER" id="PTHR43624:SF2">
    <property type="entry name" value="ELECTRON TRANSFER FLAVOPROTEIN-QUINONE OXIDOREDUCTASE YDIS-RELATED"/>
    <property type="match status" value="1"/>
</dbReference>
<dbReference type="SUPFAM" id="SSF51905">
    <property type="entry name" value="FAD/NAD(P)-binding domain"/>
    <property type="match status" value="1"/>
</dbReference>
<proteinExistence type="inferred from homology"/>
<keyword evidence="8" id="KW-1185">Reference proteome</keyword>
<dbReference type="RefSeq" id="WP_307634624.1">
    <property type="nucleotide sequence ID" value="NZ_JAUSQL010000001.1"/>
</dbReference>
<keyword evidence="4" id="KW-0274">FAD</keyword>
<dbReference type="SUPFAM" id="SSF54373">
    <property type="entry name" value="FAD-linked reductases, C-terminal domain"/>
    <property type="match status" value="1"/>
</dbReference>
<gene>
    <name evidence="7" type="ORF">J2S45_000813</name>
</gene>
<dbReference type="EMBL" id="JAUSQL010000001">
    <property type="protein sequence ID" value="MDP9832134.1"/>
    <property type="molecule type" value="Genomic_DNA"/>
</dbReference>
<reference evidence="7 8" key="1">
    <citation type="submission" date="2023-07" db="EMBL/GenBank/DDBJ databases">
        <title>Sequencing the genomes of 1000 actinobacteria strains.</title>
        <authorList>
            <person name="Klenk H.-P."/>
        </authorList>
    </citation>
    <scope>NUCLEOTIDE SEQUENCE [LARGE SCALE GENOMIC DNA]</scope>
    <source>
        <strain evidence="7 8">DSM 19515</strain>
    </source>
</reference>
<accession>A0ABT9PHE0</accession>
<dbReference type="InterPro" id="IPR002938">
    <property type="entry name" value="FAD-bd"/>
</dbReference>
<feature type="domain" description="FAD-binding" evidence="6">
    <location>
        <begin position="5"/>
        <end position="178"/>
    </location>
</feature>
<evidence type="ECO:0000313" key="8">
    <source>
        <dbReference type="Proteomes" id="UP001230145"/>
    </source>
</evidence>
<evidence type="ECO:0000313" key="7">
    <source>
        <dbReference type="EMBL" id="MDP9832134.1"/>
    </source>
</evidence>
<comment type="cofactor">
    <cofactor evidence="1">
        <name>FAD</name>
        <dbReference type="ChEBI" id="CHEBI:57692"/>
    </cofactor>
</comment>